<organism evidence="12 13">
    <name type="scientific">Callosobruchus maculatus</name>
    <name type="common">Southern cowpea weevil</name>
    <name type="synonym">Pulse bruchid</name>
    <dbReference type="NCBI Taxonomy" id="64391"/>
    <lineage>
        <taxon>Eukaryota</taxon>
        <taxon>Metazoa</taxon>
        <taxon>Ecdysozoa</taxon>
        <taxon>Arthropoda</taxon>
        <taxon>Hexapoda</taxon>
        <taxon>Insecta</taxon>
        <taxon>Pterygota</taxon>
        <taxon>Neoptera</taxon>
        <taxon>Endopterygota</taxon>
        <taxon>Coleoptera</taxon>
        <taxon>Polyphaga</taxon>
        <taxon>Cucujiformia</taxon>
        <taxon>Chrysomeloidea</taxon>
        <taxon>Chrysomelidae</taxon>
        <taxon>Bruchinae</taxon>
        <taxon>Bruchini</taxon>
        <taxon>Callosobruchus</taxon>
    </lineage>
</organism>
<dbReference type="PANTHER" id="PTHR15223:SF1">
    <property type="entry name" value="NADH DEHYDROGENASE [UBIQUINONE] 1 BETA SUBCOMPLEX SUBUNIT 2, MITOCHONDRIAL"/>
    <property type="match status" value="1"/>
</dbReference>
<evidence type="ECO:0000256" key="3">
    <source>
        <dbReference type="ARBA" id="ARBA00005923"/>
    </source>
</evidence>
<accession>A0A653CHG8</accession>
<evidence type="ECO:0000313" key="12">
    <source>
        <dbReference type="EMBL" id="VEN46500.1"/>
    </source>
</evidence>
<reference evidence="12 13" key="1">
    <citation type="submission" date="2019-01" db="EMBL/GenBank/DDBJ databases">
        <authorList>
            <person name="Sayadi A."/>
        </authorList>
    </citation>
    <scope>NUCLEOTIDE SEQUENCE [LARGE SCALE GENOMIC DNA]</scope>
</reference>
<dbReference type="GO" id="GO:0005743">
    <property type="term" value="C:mitochondrial inner membrane"/>
    <property type="evidence" value="ECO:0007669"/>
    <property type="project" value="UniProtKB-SubCell"/>
</dbReference>
<evidence type="ECO:0000256" key="11">
    <source>
        <dbReference type="ARBA" id="ARBA00023136"/>
    </source>
</evidence>
<dbReference type="GO" id="GO:0032981">
    <property type="term" value="P:mitochondrial respiratory chain complex I assembly"/>
    <property type="evidence" value="ECO:0007669"/>
    <property type="project" value="TreeGrafter"/>
</dbReference>
<protein>
    <recommendedName>
        <fullName evidence="14">NADH dehydrogenase [ubiquinone] 1 beta subcomplex subunit 2, mitochondrial</fullName>
    </recommendedName>
</protein>
<keyword evidence="5" id="KW-0813">Transport</keyword>
<dbReference type="PANTHER" id="PTHR15223">
    <property type="entry name" value="NADH-UBIQUINONE OXIDOREDUCTASE AGGG SUBUNIT"/>
    <property type="match status" value="1"/>
</dbReference>
<keyword evidence="13" id="KW-1185">Reference proteome</keyword>
<keyword evidence="7" id="KW-0999">Mitochondrion inner membrane</keyword>
<dbReference type="InterPro" id="IPR026627">
    <property type="entry name" value="NDUFB2_animal"/>
</dbReference>
<evidence type="ECO:0000256" key="7">
    <source>
        <dbReference type="ARBA" id="ARBA00022792"/>
    </source>
</evidence>
<evidence type="ECO:0000256" key="9">
    <source>
        <dbReference type="ARBA" id="ARBA00022982"/>
    </source>
</evidence>
<evidence type="ECO:0000256" key="6">
    <source>
        <dbReference type="ARBA" id="ARBA00022660"/>
    </source>
</evidence>
<dbReference type="OrthoDB" id="6241903at2759"/>
<comment type="subcellular location">
    <subcellularLocation>
        <location evidence="2">Mitochondrion inner membrane</location>
        <topology evidence="2">Peripheral membrane protein</topology>
        <orientation evidence="2">Matrix side</orientation>
    </subcellularLocation>
</comment>
<evidence type="ECO:0000256" key="8">
    <source>
        <dbReference type="ARBA" id="ARBA00022946"/>
    </source>
</evidence>
<evidence type="ECO:0000256" key="4">
    <source>
        <dbReference type="ARBA" id="ARBA00011533"/>
    </source>
</evidence>
<keyword evidence="11" id="KW-0472">Membrane</keyword>
<evidence type="ECO:0008006" key="14">
    <source>
        <dbReference type="Google" id="ProtNLM"/>
    </source>
</evidence>
<proteinExistence type="inferred from homology"/>
<evidence type="ECO:0000313" key="13">
    <source>
        <dbReference type="Proteomes" id="UP000410492"/>
    </source>
</evidence>
<dbReference type="Proteomes" id="UP000410492">
    <property type="component" value="Unassembled WGS sequence"/>
</dbReference>
<dbReference type="AlphaFoldDB" id="A0A653CHG8"/>
<evidence type="ECO:0000256" key="10">
    <source>
        <dbReference type="ARBA" id="ARBA00023128"/>
    </source>
</evidence>
<comment type="subunit">
    <text evidence="4">Complex I is composed of 45 different subunits.</text>
</comment>
<keyword evidence="6" id="KW-0679">Respiratory chain</keyword>
<keyword evidence="10" id="KW-0496">Mitochondrion</keyword>
<keyword evidence="9" id="KW-0249">Electron transport</keyword>
<evidence type="ECO:0000256" key="5">
    <source>
        <dbReference type="ARBA" id="ARBA00022448"/>
    </source>
</evidence>
<evidence type="ECO:0000256" key="1">
    <source>
        <dbReference type="ARBA" id="ARBA00003195"/>
    </source>
</evidence>
<name>A0A653CHG8_CALMS</name>
<keyword evidence="8" id="KW-0809">Transit peptide</keyword>
<comment type="similarity">
    <text evidence="3">Belongs to the complex I NDUFB2 subunit family.</text>
</comment>
<dbReference type="EMBL" id="CAACVG010007664">
    <property type="protein sequence ID" value="VEN46500.1"/>
    <property type="molecule type" value="Genomic_DNA"/>
</dbReference>
<sequence>MLTTKSRVPSKYHLRNSHCWNYRKGPPPPSKNLIIIAEAVQGFAWWWVLWHLWTEPGHVLGEFCYPDPREWTDEELGIPPK</sequence>
<gene>
    <name evidence="12" type="ORF">CALMAC_LOCUS8567</name>
</gene>
<comment type="function">
    <text evidence="1">Accessory subunit of the mitochondrial membrane respiratory chain NADH dehydrogenase (Complex I), that is believed not to be involved in catalysis. Complex I functions in the transfer of electrons from NADH to the respiratory chain. The immediate electron acceptor for the enzyme is believed to be ubiquinone.</text>
</comment>
<dbReference type="Pfam" id="PF14813">
    <property type="entry name" value="NADH_B2"/>
    <property type="match status" value="1"/>
</dbReference>
<dbReference type="GO" id="GO:0045271">
    <property type="term" value="C:respiratory chain complex I"/>
    <property type="evidence" value="ECO:0007669"/>
    <property type="project" value="InterPro"/>
</dbReference>
<evidence type="ECO:0000256" key="2">
    <source>
        <dbReference type="ARBA" id="ARBA00004443"/>
    </source>
</evidence>